<sequence>MLQRLARSVVFLLLINNTSCLTSHNSLDQVLKMQHYAYSEHVSIRVQVCISRLTDTPSGSFPVCPSIETTKLKLPSLQLKQAKSSV</sequence>
<keyword evidence="1" id="KW-0732">Signal</keyword>
<dbReference type="RefSeq" id="XP_024586333.1">
    <property type="nucleotide sequence ID" value="XM_024721210.2"/>
</dbReference>
<feature type="chain" id="PRO_5006059231" description="RxLR-like protein" evidence="1">
    <location>
        <begin position="21"/>
        <end position="86"/>
    </location>
</feature>
<reference evidence="3" key="1">
    <citation type="submission" date="2014-09" db="EMBL/GenBank/DDBJ databases">
        <authorList>
            <person name="Sharma Rahul"/>
            <person name="Thines Marco"/>
        </authorList>
    </citation>
    <scope>NUCLEOTIDE SEQUENCE [LARGE SCALE GENOMIC DNA]</scope>
</reference>
<dbReference type="AlphaFoldDB" id="A0A0P1B6R7"/>
<proteinExistence type="predicted"/>
<dbReference type="Proteomes" id="UP000054928">
    <property type="component" value="Unassembled WGS sequence"/>
</dbReference>
<evidence type="ECO:0000313" key="3">
    <source>
        <dbReference type="Proteomes" id="UP000054928"/>
    </source>
</evidence>
<protein>
    <recommendedName>
        <fullName evidence="4">RxLR-like protein</fullName>
    </recommendedName>
</protein>
<dbReference type="GeneID" id="36410283"/>
<evidence type="ECO:0008006" key="4">
    <source>
        <dbReference type="Google" id="ProtNLM"/>
    </source>
</evidence>
<accession>A0A0P1B6R7</accession>
<name>A0A0P1B6R7_PLAHL</name>
<keyword evidence="3" id="KW-1185">Reference proteome</keyword>
<organism evidence="2 3">
    <name type="scientific">Plasmopara halstedii</name>
    <name type="common">Downy mildew of sunflower</name>
    <dbReference type="NCBI Taxonomy" id="4781"/>
    <lineage>
        <taxon>Eukaryota</taxon>
        <taxon>Sar</taxon>
        <taxon>Stramenopiles</taxon>
        <taxon>Oomycota</taxon>
        <taxon>Peronosporomycetes</taxon>
        <taxon>Peronosporales</taxon>
        <taxon>Peronosporaceae</taxon>
        <taxon>Plasmopara</taxon>
    </lineage>
</organism>
<evidence type="ECO:0000313" key="2">
    <source>
        <dbReference type="EMBL" id="CEG49964.1"/>
    </source>
</evidence>
<evidence type="ECO:0000256" key="1">
    <source>
        <dbReference type="SAM" id="SignalP"/>
    </source>
</evidence>
<dbReference type="EMBL" id="CCYD01003101">
    <property type="protein sequence ID" value="CEG49964.1"/>
    <property type="molecule type" value="Genomic_DNA"/>
</dbReference>
<feature type="signal peptide" evidence="1">
    <location>
        <begin position="1"/>
        <end position="20"/>
    </location>
</feature>